<evidence type="ECO:0000256" key="1">
    <source>
        <dbReference type="ARBA" id="ARBA00022603"/>
    </source>
</evidence>
<dbReference type="GO" id="GO:0008168">
    <property type="term" value="F:methyltransferase activity"/>
    <property type="evidence" value="ECO:0007669"/>
    <property type="project" value="UniProtKB-KW"/>
</dbReference>
<dbReference type="OrthoDB" id="659at2759"/>
<feature type="domain" description="Histidine-specific methyltransferase SAM-dependent" evidence="3">
    <location>
        <begin position="12"/>
        <end position="181"/>
    </location>
</feature>
<proteinExistence type="predicted"/>
<dbReference type="InterPro" id="IPR019257">
    <property type="entry name" value="MeTrfase_dom"/>
</dbReference>
<sequence>MSNGTRDAEKGVNSRCFLWFGSSITNMDPEEVISFLRSLFSDHMQHVDDKILIGIDLCGDVDKIKASYGENFPIREQFMRNAIRNTGEILGGDARCILDGNAEHWEYVARWDSASRRHMRFVRSKRDGTVVVHIRQGEHILLGYSYKWTKKQVEDMVSASGLRIMRTWTEAGNDSSLYLLKKSLL</sequence>
<keyword evidence="2" id="KW-0808">Transferase</keyword>
<evidence type="ECO:0000313" key="5">
    <source>
        <dbReference type="Proteomes" id="UP000250266"/>
    </source>
</evidence>
<dbReference type="EMBL" id="KV745014">
    <property type="protein sequence ID" value="OCK79265.1"/>
    <property type="molecule type" value="Genomic_DNA"/>
</dbReference>
<dbReference type="Gene3D" id="3.40.50.150">
    <property type="entry name" value="Vaccinia Virus protein VP39"/>
    <property type="match status" value="1"/>
</dbReference>
<dbReference type="InterPro" id="IPR051128">
    <property type="entry name" value="EgtD_Methyltrsf_superfamily"/>
</dbReference>
<dbReference type="AlphaFoldDB" id="A0A8E2JE38"/>
<gene>
    <name evidence="4" type="ORF">K432DRAFT_355262</name>
</gene>
<dbReference type="PANTHER" id="PTHR43397:SF1">
    <property type="entry name" value="ERGOTHIONEINE BIOSYNTHESIS PROTEIN 1"/>
    <property type="match status" value="1"/>
</dbReference>
<evidence type="ECO:0000313" key="4">
    <source>
        <dbReference type="EMBL" id="OCK79265.1"/>
    </source>
</evidence>
<name>A0A8E2JE38_9PEZI</name>
<dbReference type="GO" id="GO:0032259">
    <property type="term" value="P:methylation"/>
    <property type="evidence" value="ECO:0007669"/>
    <property type="project" value="UniProtKB-KW"/>
</dbReference>
<keyword evidence="5" id="KW-1185">Reference proteome</keyword>
<keyword evidence="1" id="KW-0489">Methyltransferase</keyword>
<dbReference type="Pfam" id="PF10017">
    <property type="entry name" value="Methyltransf_33"/>
    <property type="match status" value="1"/>
</dbReference>
<dbReference type="InterPro" id="IPR029063">
    <property type="entry name" value="SAM-dependent_MTases_sf"/>
</dbReference>
<evidence type="ECO:0000259" key="3">
    <source>
        <dbReference type="Pfam" id="PF10017"/>
    </source>
</evidence>
<dbReference type="Proteomes" id="UP000250266">
    <property type="component" value="Unassembled WGS sequence"/>
</dbReference>
<organism evidence="4 5">
    <name type="scientific">Lepidopterella palustris CBS 459.81</name>
    <dbReference type="NCBI Taxonomy" id="1314670"/>
    <lineage>
        <taxon>Eukaryota</taxon>
        <taxon>Fungi</taxon>
        <taxon>Dikarya</taxon>
        <taxon>Ascomycota</taxon>
        <taxon>Pezizomycotina</taxon>
        <taxon>Dothideomycetes</taxon>
        <taxon>Pleosporomycetidae</taxon>
        <taxon>Mytilinidiales</taxon>
        <taxon>Argynnaceae</taxon>
        <taxon>Lepidopterella</taxon>
    </lineage>
</organism>
<evidence type="ECO:0000256" key="2">
    <source>
        <dbReference type="ARBA" id="ARBA00022679"/>
    </source>
</evidence>
<dbReference type="PANTHER" id="PTHR43397">
    <property type="entry name" value="ERGOTHIONEINE BIOSYNTHESIS PROTEIN 1"/>
    <property type="match status" value="1"/>
</dbReference>
<reference evidence="4 5" key="1">
    <citation type="journal article" date="2016" name="Nat. Commun.">
        <title>Ectomycorrhizal ecology is imprinted in the genome of the dominant symbiotic fungus Cenococcum geophilum.</title>
        <authorList>
            <consortium name="DOE Joint Genome Institute"/>
            <person name="Peter M."/>
            <person name="Kohler A."/>
            <person name="Ohm R.A."/>
            <person name="Kuo A."/>
            <person name="Krutzmann J."/>
            <person name="Morin E."/>
            <person name="Arend M."/>
            <person name="Barry K.W."/>
            <person name="Binder M."/>
            <person name="Choi C."/>
            <person name="Clum A."/>
            <person name="Copeland A."/>
            <person name="Grisel N."/>
            <person name="Haridas S."/>
            <person name="Kipfer T."/>
            <person name="LaButti K."/>
            <person name="Lindquist E."/>
            <person name="Lipzen A."/>
            <person name="Maire R."/>
            <person name="Meier B."/>
            <person name="Mihaltcheva S."/>
            <person name="Molinier V."/>
            <person name="Murat C."/>
            <person name="Poggeler S."/>
            <person name="Quandt C.A."/>
            <person name="Sperisen C."/>
            <person name="Tritt A."/>
            <person name="Tisserant E."/>
            <person name="Crous P.W."/>
            <person name="Henrissat B."/>
            <person name="Nehls U."/>
            <person name="Egli S."/>
            <person name="Spatafora J.W."/>
            <person name="Grigoriev I.V."/>
            <person name="Martin F.M."/>
        </authorList>
    </citation>
    <scope>NUCLEOTIDE SEQUENCE [LARGE SCALE GENOMIC DNA]</scope>
    <source>
        <strain evidence="4 5">CBS 459.81</strain>
    </source>
</reference>
<accession>A0A8E2JE38</accession>
<protein>
    <recommendedName>
        <fullName evidence="3">Histidine-specific methyltransferase SAM-dependent domain-containing protein</fullName>
    </recommendedName>
</protein>